<feature type="domain" description="Orn/Lys/Arg decarboxylase C-terminal" evidence="7">
    <location>
        <begin position="425"/>
        <end position="474"/>
    </location>
</feature>
<reference evidence="8 9" key="1">
    <citation type="submission" date="2020-01" db="EMBL/GenBank/DDBJ databases">
        <title>Paenibacillus soybeanensis sp. nov. isolated from the nodules of soybean (Glycine max(L.) Merr).</title>
        <authorList>
            <person name="Wang H."/>
        </authorList>
    </citation>
    <scope>NUCLEOTIDE SEQUENCE [LARGE SCALE GENOMIC DNA]</scope>
    <source>
        <strain evidence="8 9">DSM 23054</strain>
    </source>
</reference>
<keyword evidence="4" id="KW-0663">Pyridoxal phosphate</keyword>
<sequence length="500" mass="54465">MTEHKKPTWYAPLFDSLYALYASHPDSYHVPGHKYGKSLASVPGLPDHALHSFRTVMEMDVTELSMTDDLHAPSGIIEEAQHLAAATFGAERTFFLVGGSTAGNLAMILAACEPDDLILVQRNTHKSVLNGLKLSGARAVFLMPERDSDYGLDAVPSLAVVERALQQYPEAKALFLTNPSYYGLSVNLAPYADLVHRYGKMLLVDEAHGAHYGLHSAFPQSALQAGADAVVQSTHKTLLALTMGAMLHIQGERINQDAIADALRMIQSSSPSYPIMASLDITRAMIDGYGSDMFERGLAASMAFQQWVSEQGSIGLIRKTTYGTQLDPLRVLIYDRTGSLTGFELQRRLETFGIYAEMADSRYVVLLLGIGASIEEVERLQQALSLIMVEVESNDCANGTRMEYKPVSLQGSLSEPVKFNRIGANRLNPSGTERIPLNDAEGRYAAETVIPYPPGIPLLYEGERISAHAITMITQLVADGARCQGAVDPSMRTIAVSADR</sequence>
<dbReference type="GO" id="GO:0016831">
    <property type="term" value="F:carboxy-lyase activity"/>
    <property type="evidence" value="ECO:0007669"/>
    <property type="project" value="UniProtKB-KW"/>
</dbReference>
<dbReference type="InterPro" id="IPR000310">
    <property type="entry name" value="Orn/Lys/Arg_deCO2ase_major_dom"/>
</dbReference>
<dbReference type="OrthoDB" id="9815233at2"/>
<evidence type="ECO:0000256" key="3">
    <source>
        <dbReference type="ARBA" id="ARBA00022793"/>
    </source>
</evidence>
<evidence type="ECO:0000256" key="5">
    <source>
        <dbReference type="ARBA" id="ARBA00023239"/>
    </source>
</evidence>
<evidence type="ECO:0000256" key="4">
    <source>
        <dbReference type="ARBA" id="ARBA00022898"/>
    </source>
</evidence>
<dbReference type="Gene3D" id="3.40.640.10">
    <property type="entry name" value="Type I PLP-dependent aspartate aminotransferase-like (Major domain)"/>
    <property type="match status" value="1"/>
</dbReference>
<feature type="domain" description="Orn/Lys/Arg decarboxylases family 1 pyridoxal-P attachment site" evidence="6">
    <location>
        <begin position="12"/>
        <end position="310"/>
    </location>
</feature>
<gene>
    <name evidence="8" type="ORF">GT003_30690</name>
</gene>
<comment type="caution">
    <text evidence="8">The sequence shown here is derived from an EMBL/GenBank/DDBJ whole genome shotgun (WGS) entry which is preliminary data.</text>
</comment>
<keyword evidence="8" id="KW-0032">Aminotransferase</keyword>
<dbReference type="InterPro" id="IPR015421">
    <property type="entry name" value="PyrdxlP-dep_Trfase_major"/>
</dbReference>
<protein>
    <submittedName>
        <fullName evidence="8">Aminotransferase class I/II-fold pyridoxal phosphate-dependent enzyme</fullName>
    </submittedName>
</protein>
<dbReference type="GO" id="GO:0008483">
    <property type="term" value="F:transaminase activity"/>
    <property type="evidence" value="ECO:0007669"/>
    <property type="project" value="UniProtKB-KW"/>
</dbReference>
<evidence type="ECO:0000259" key="6">
    <source>
        <dbReference type="Pfam" id="PF01276"/>
    </source>
</evidence>
<name>A0A7X5C229_9BACL</name>
<keyword evidence="8" id="KW-0808">Transferase</keyword>
<comment type="similarity">
    <text evidence="2">Belongs to the Orn/Lys/Arg decarboxylase class-I family.</text>
</comment>
<dbReference type="Proteomes" id="UP000558113">
    <property type="component" value="Unassembled WGS sequence"/>
</dbReference>
<keyword evidence="3" id="KW-0210">Decarboxylase</keyword>
<organism evidence="8 9">
    <name type="scientific">Paenibacillus sacheonensis</name>
    <dbReference type="NCBI Taxonomy" id="742054"/>
    <lineage>
        <taxon>Bacteria</taxon>
        <taxon>Bacillati</taxon>
        <taxon>Bacillota</taxon>
        <taxon>Bacilli</taxon>
        <taxon>Bacillales</taxon>
        <taxon>Paenibacillaceae</taxon>
        <taxon>Paenibacillus</taxon>
    </lineage>
</organism>
<evidence type="ECO:0000313" key="9">
    <source>
        <dbReference type="Proteomes" id="UP000558113"/>
    </source>
</evidence>
<evidence type="ECO:0000259" key="7">
    <source>
        <dbReference type="Pfam" id="PF03711"/>
    </source>
</evidence>
<dbReference type="InterPro" id="IPR015424">
    <property type="entry name" value="PyrdxlP-dep_Trfase"/>
</dbReference>
<dbReference type="Pfam" id="PF03711">
    <property type="entry name" value="OKR_DC_1_C"/>
    <property type="match status" value="1"/>
</dbReference>
<evidence type="ECO:0000256" key="2">
    <source>
        <dbReference type="ARBA" id="ARBA00010671"/>
    </source>
</evidence>
<dbReference type="PANTHER" id="PTHR43277:SF3">
    <property type="entry name" value="DECARBOXYLASE, PUTATIVE-RELATED"/>
    <property type="match status" value="1"/>
</dbReference>
<dbReference type="RefSeq" id="WP_161705232.1">
    <property type="nucleotide sequence ID" value="NZ_JAAAMU010000030.1"/>
</dbReference>
<dbReference type="Gene3D" id="3.90.105.10">
    <property type="entry name" value="Molybdopterin biosynthesis moea protein, domain 2"/>
    <property type="match status" value="1"/>
</dbReference>
<keyword evidence="5" id="KW-0456">Lyase</keyword>
<dbReference type="InterPro" id="IPR036633">
    <property type="entry name" value="Prn/Lys/Arg_de-COase_C_sf"/>
</dbReference>
<dbReference type="InterPro" id="IPR052357">
    <property type="entry name" value="Orn_Lys_Arg_decarboxylase-I"/>
</dbReference>
<dbReference type="SUPFAM" id="SSF53383">
    <property type="entry name" value="PLP-dependent transferases"/>
    <property type="match status" value="1"/>
</dbReference>
<accession>A0A7X5C229</accession>
<dbReference type="SUPFAM" id="SSF55904">
    <property type="entry name" value="Ornithine decarboxylase C-terminal domain"/>
    <property type="match status" value="1"/>
</dbReference>
<evidence type="ECO:0000256" key="1">
    <source>
        <dbReference type="ARBA" id="ARBA00001933"/>
    </source>
</evidence>
<dbReference type="EMBL" id="JAAAMU010000030">
    <property type="protein sequence ID" value="NBC73351.1"/>
    <property type="molecule type" value="Genomic_DNA"/>
</dbReference>
<dbReference type="InterPro" id="IPR008286">
    <property type="entry name" value="Prn/Lys/Arg_de-COase_C"/>
</dbReference>
<comment type="cofactor">
    <cofactor evidence="1">
        <name>pyridoxal 5'-phosphate</name>
        <dbReference type="ChEBI" id="CHEBI:597326"/>
    </cofactor>
</comment>
<keyword evidence="9" id="KW-1185">Reference proteome</keyword>
<dbReference type="PANTHER" id="PTHR43277">
    <property type="entry name" value="ARGININE DECARBOXYLASE"/>
    <property type="match status" value="1"/>
</dbReference>
<dbReference type="AlphaFoldDB" id="A0A7X5C229"/>
<proteinExistence type="inferred from homology"/>
<evidence type="ECO:0000313" key="8">
    <source>
        <dbReference type="EMBL" id="NBC73351.1"/>
    </source>
</evidence>
<dbReference type="Pfam" id="PF01276">
    <property type="entry name" value="OKR_DC_1"/>
    <property type="match status" value="1"/>
</dbReference>